<gene>
    <name evidence="2" type="ORF">OCBIM_22011950mg</name>
</gene>
<dbReference type="EMBL" id="KQ417847">
    <property type="protein sequence ID" value="KOF90077.1"/>
    <property type="molecule type" value="Genomic_DNA"/>
</dbReference>
<reference evidence="2" key="1">
    <citation type="submission" date="2015-07" db="EMBL/GenBank/DDBJ databases">
        <title>MeaNS - Measles Nucleotide Surveillance Program.</title>
        <authorList>
            <person name="Tran T."/>
            <person name="Druce J."/>
        </authorList>
    </citation>
    <scope>NUCLEOTIDE SEQUENCE</scope>
    <source>
        <strain evidence="2">UCB-OBI-ISO-001</strain>
        <tissue evidence="2">Gonad</tissue>
    </source>
</reference>
<feature type="transmembrane region" description="Helical" evidence="1">
    <location>
        <begin position="6"/>
        <end position="21"/>
    </location>
</feature>
<name>A0A0L8HLI5_OCTBM</name>
<evidence type="ECO:0000256" key="1">
    <source>
        <dbReference type="SAM" id="Phobius"/>
    </source>
</evidence>
<accession>A0A0L8HLI5</accession>
<sequence length="107" mass="12931">MKKANFIYLCVFQTFIFSSHSRQTKRRIYYETTIYDNVKQDFKMFFSSFFFFFTFGFYNQDCLPLLILPLRIYLFVCFFVLGIGQFDAVTLYTHSHTITKVHSFLTK</sequence>
<feature type="transmembrane region" description="Helical" evidence="1">
    <location>
        <begin position="72"/>
        <end position="92"/>
    </location>
</feature>
<feature type="transmembrane region" description="Helical" evidence="1">
    <location>
        <begin position="42"/>
        <end position="60"/>
    </location>
</feature>
<keyword evidence="1" id="KW-0812">Transmembrane</keyword>
<keyword evidence="1" id="KW-0472">Membrane</keyword>
<dbReference type="AlphaFoldDB" id="A0A0L8HLI5"/>
<proteinExistence type="predicted"/>
<keyword evidence="1" id="KW-1133">Transmembrane helix</keyword>
<evidence type="ECO:0000313" key="2">
    <source>
        <dbReference type="EMBL" id="KOF90077.1"/>
    </source>
</evidence>
<protein>
    <submittedName>
        <fullName evidence="2">Uncharacterized protein</fullName>
    </submittedName>
</protein>
<organism evidence="2">
    <name type="scientific">Octopus bimaculoides</name>
    <name type="common">California two-spotted octopus</name>
    <dbReference type="NCBI Taxonomy" id="37653"/>
    <lineage>
        <taxon>Eukaryota</taxon>
        <taxon>Metazoa</taxon>
        <taxon>Spiralia</taxon>
        <taxon>Lophotrochozoa</taxon>
        <taxon>Mollusca</taxon>
        <taxon>Cephalopoda</taxon>
        <taxon>Coleoidea</taxon>
        <taxon>Octopodiformes</taxon>
        <taxon>Octopoda</taxon>
        <taxon>Incirrata</taxon>
        <taxon>Octopodidae</taxon>
        <taxon>Octopus</taxon>
    </lineage>
</organism>